<comment type="caution">
    <text evidence="3">The sequence shown here is derived from an EMBL/GenBank/DDBJ whole genome shotgun (WGS) entry which is preliminary data.</text>
</comment>
<evidence type="ECO:0000313" key="3">
    <source>
        <dbReference type="EMBL" id="MBF9068209.1"/>
    </source>
</evidence>
<organism evidence="3 4">
    <name type="scientific">Streptacidiphilus fuscans</name>
    <dbReference type="NCBI Taxonomy" id="2789292"/>
    <lineage>
        <taxon>Bacteria</taxon>
        <taxon>Bacillati</taxon>
        <taxon>Actinomycetota</taxon>
        <taxon>Actinomycetes</taxon>
        <taxon>Kitasatosporales</taxon>
        <taxon>Streptomycetaceae</taxon>
        <taxon>Streptacidiphilus</taxon>
    </lineage>
</organism>
<accession>A0A931FF98</accession>
<feature type="region of interest" description="Disordered" evidence="2">
    <location>
        <begin position="1"/>
        <end position="20"/>
    </location>
</feature>
<evidence type="ECO:0008006" key="5">
    <source>
        <dbReference type="Google" id="ProtNLM"/>
    </source>
</evidence>
<keyword evidence="4" id="KW-1185">Reference proteome</keyword>
<reference evidence="3" key="1">
    <citation type="submission" date="2020-11" db="EMBL/GenBank/DDBJ databases">
        <title>Isolation and identification of active actinomycetes.</title>
        <authorList>
            <person name="Yu B."/>
        </authorList>
    </citation>
    <scope>NUCLEOTIDE SEQUENCE</scope>
    <source>
        <strain evidence="3">NEAU-YB345</strain>
    </source>
</reference>
<feature type="compositionally biased region" description="Polar residues" evidence="2">
    <location>
        <begin position="1"/>
        <end position="13"/>
    </location>
</feature>
<dbReference type="EMBL" id="JADPRT010000003">
    <property type="protein sequence ID" value="MBF9068209.1"/>
    <property type="molecule type" value="Genomic_DNA"/>
</dbReference>
<keyword evidence="1" id="KW-0175">Coiled coil</keyword>
<sequence length="274" mass="30494">MTTDRVGQPTSQAPVPWTDPEEAELEARVAHAEAEWVDAEVAVETLRIELDNFALVHHQRLGPMYVRLDELDALIAEARAARSGDADDLRRAYEARSVLDPMPDLESFFNGSASEGAEGEEQPGVAMPQAPERIRPDREAQRLFRDLARRAHPDLAQDPDEVTRRGEFIARVNEAYAAGDVLTLEALAREWAEGDPSGVPASGTPERAAWLRQRLDWLESRLRRLEQMRAELAEGPMGQLLMLLPDEPDALLEVLAEQLLASVAQRQAELEALL</sequence>
<dbReference type="RefSeq" id="WP_196193361.1">
    <property type="nucleotide sequence ID" value="NZ_JADPRT010000003.1"/>
</dbReference>
<feature type="region of interest" description="Disordered" evidence="2">
    <location>
        <begin position="109"/>
        <end position="136"/>
    </location>
</feature>
<evidence type="ECO:0000313" key="4">
    <source>
        <dbReference type="Proteomes" id="UP000657385"/>
    </source>
</evidence>
<name>A0A931FF98_9ACTN</name>
<feature type="coiled-coil region" evidence="1">
    <location>
        <begin position="208"/>
        <end position="235"/>
    </location>
</feature>
<dbReference type="AlphaFoldDB" id="A0A931FF98"/>
<gene>
    <name evidence="3" type="ORF">I2501_09185</name>
</gene>
<protein>
    <recommendedName>
        <fullName evidence="5">J domain-containing protein</fullName>
    </recommendedName>
</protein>
<proteinExistence type="predicted"/>
<evidence type="ECO:0000256" key="1">
    <source>
        <dbReference type="SAM" id="Coils"/>
    </source>
</evidence>
<evidence type="ECO:0000256" key="2">
    <source>
        <dbReference type="SAM" id="MobiDB-lite"/>
    </source>
</evidence>
<dbReference type="Proteomes" id="UP000657385">
    <property type="component" value="Unassembled WGS sequence"/>
</dbReference>